<dbReference type="CDD" id="cd02230">
    <property type="entry name" value="cupin_HP0902-like"/>
    <property type="match status" value="1"/>
</dbReference>
<evidence type="ECO:0000256" key="1">
    <source>
        <dbReference type="SAM" id="MobiDB-lite"/>
    </source>
</evidence>
<sequence length="138" mass="14497">MSDELGVEETTSGKDLSLGPAGVMTHLPDLASMVSVQEDATVSRTVLKADGARVVLFAFDAGQVLTEHTAAMPVLLVALDGRFTINGGGTSVELIPGGLIHFDTRLPHTVVAEEPSRLALIMLDNRAKPLHDAAGIRD</sequence>
<dbReference type="Gene3D" id="2.60.120.10">
    <property type="entry name" value="Jelly Rolls"/>
    <property type="match status" value="1"/>
</dbReference>
<organism evidence="2 3">
    <name type="scientific">Propionibacterium cyclohexanicum</name>
    <dbReference type="NCBI Taxonomy" id="64702"/>
    <lineage>
        <taxon>Bacteria</taxon>
        <taxon>Bacillati</taxon>
        <taxon>Actinomycetota</taxon>
        <taxon>Actinomycetes</taxon>
        <taxon>Propionibacteriales</taxon>
        <taxon>Propionibacteriaceae</taxon>
        <taxon>Propionibacterium</taxon>
    </lineage>
</organism>
<reference evidence="2 3" key="1">
    <citation type="submission" date="2016-10" db="EMBL/GenBank/DDBJ databases">
        <authorList>
            <person name="de Groot N.N."/>
        </authorList>
    </citation>
    <scope>NUCLEOTIDE SEQUENCE [LARGE SCALE GENOMIC DNA]</scope>
    <source>
        <strain evidence="2 3">DSM 16859</strain>
    </source>
</reference>
<dbReference type="PANTHER" id="PTHR37694">
    <property type="entry name" value="SLR8022 PROTEIN"/>
    <property type="match status" value="1"/>
</dbReference>
<dbReference type="EMBL" id="FOGZ01000007">
    <property type="protein sequence ID" value="SER72629.1"/>
    <property type="molecule type" value="Genomic_DNA"/>
</dbReference>
<name>A0A1H9RL09_9ACTN</name>
<keyword evidence="3" id="KW-1185">Reference proteome</keyword>
<accession>A0A1H9RL09</accession>
<proteinExistence type="predicted"/>
<dbReference type="SUPFAM" id="SSF51182">
    <property type="entry name" value="RmlC-like cupins"/>
    <property type="match status" value="1"/>
</dbReference>
<dbReference type="InterPro" id="IPR014710">
    <property type="entry name" value="RmlC-like_jellyroll"/>
</dbReference>
<feature type="region of interest" description="Disordered" evidence="1">
    <location>
        <begin position="1"/>
        <end position="20"/>
    </location>
</feature>
<dbReference type="AlphaFoldDB" id="A0A1H9RL09"/>
<protein>
    <recommendedName>
        <fullName evidence="4">Cupin domain-containing protein</fullName>
    </recommendedName>
</protein>
<dbReference type="STRING" id="64702.SAMN05443377_107110"/>
<evidence type="ECO:0008006" key="4">
    <source>
        <dbReference type="Google" id="ProtNLM"/>
    </source>
</evidence>
<dbReference type="InterPro" id="IPR011051">
    <property type="entry name" value="RmlC_Cupin_sf"/>
</dbReference>
<dbReference type="Proteomes" id="UP000198815">
    <property type="component" value="Unassembled WGS sequence"/>
</dbReference>
<dbReference type="RefSeq" id="WP_245725735.1">
    <property type="nucleotide sequence ID" value="NZ_FOGZ01000007.1"/>
</dbReference>
<gene>
    <name evidence="2" type="ORF">SAMN05443377_107110</name>
</gene>
<dbReference type="PANTHER" id="PTHR37694:SF1">
    <property type="entry name" value="SLR8022 PROTEIN"/>
    <property type="match status" value="1"/>
</dbReference>
<evidence type="ECO:0000313" key="3">
    <source>
        <dbReference type="Proteomes" id="UP000198815"/>
    </source>
</evidence>
<evidence type="ECO:0000313" key="2">
    <source>
        <dbReference type="EMBL" id="SER72629.1"/>
    </source>
</evidence>